<dbReference type="InterPro" id="IPR021109">
    <property type="entry name" value="Peptidase_aspartic_dom_sf"/>
</dbReference>
<dbReference type="Proteomes" id="UP000054342">
    <property type="component" value="Unassembled WGS sequence"/>
</dbReference>
<proteinExistence type="predicted"/>
<dbReference type="CDD" id="cd00303">
    <property type="entry name" value="retropepsin_like"/>
    <property type="match status" value="1"/>
</dbReference>
<dbReference type="OrthoDB" id="6079484at2759"/>
<dbReference type="HOGENOM" id="CLU_927599_0_0_1"/>
<dbReference type="AlphaFoldDB" id="A0A0D2DD39"/>
<sequence length="300" mass="34283">MSAALARELNLNVQTDRRTTPRFENAVGKSMEVAGHATVDCQFSDEPQNTASIKFWILPKVVVPLIVGKQFLEKTSCLTTFHHRLRRMNVFRNLSPRILHMELPRLRLPCQVGNQLMLANPDTGSDLDLMFASCFRRSNLRLQELRHARQFVELADGSIARLSGFVRVLFAMGSGGQPTQLRDFYVMEGLTSDILLGNATLEVFDAFNAHKDDFFDLQEFDVRCDLHCIRWVPRSRSKEFLESPFEDFEFIVPNTGHEDEASVPHTRRSWSQILRRKQRRTGNEKLTGAAAPSKLSLFES</sequence>
<reference evidence="2 3" key="1">
    <citation type="submission" date="2015-01" db="EMBL/GenBank/DDBJ databases">
        <title>The Genome Sequence of Exophiala xenobiotica CBS118157.</title>
        <authorList>
            <consortium name="The Broad Institute Genomics Platform"/>
            <person name="Cuomo C."/>
            <person name="de Hoog S."/>
            <person name="Gorbushina A."/>
            <person name="Stielow B."/>
            <person name="Teixiera M."/>
            <person name="Abouelleil A."/>
            <person name="Chapman S.B."/>
            <person name="Priest M."/>
            <person name="Young S.K."/>
            <person name="Wortman J."/>
            <person name="Nusbaum C."/>
            <person name="Birren B."/>
        </authorList>
    </citation>
    <scope>NUCLEOTIDE SEQUENCE [LARGE SCALE GENOMIC DNA]</scope>
    <source>
        <strain evidence="2 3">CBS 118157</strain>
    </source>
</reference>
<feature type="region of interest" description="Disordered" evidence="1">
    <location>
        <begin position="258"/>
        <end position="300"/>
    </location>
</feature>
<gene>
    <name evidence="2" type="ORF">PV05_00462</name>
</gene>
<dbReference type="GeneID" id="25322370"/>
<dbReference type="RefSeq" id="XP_013320811.1">
    <property type="nucleotide sequence ID" value="XM_013465357.1"/>
</dbReference>
<dbReference type="EMBL" id="KN847317">
    <property type="protein sequence ID" value="KIW60227.1"/>
    <property type="molecule type" value="Genomic_DNA"/>
</dbReference>
<organism evidence="2 3">
    <name type="scientific">Exophiala xenobiotica</name>
    <dbReference type="NCBI Taxonomy" id="348802"/>
    <lineage>
        <taxon>Eukaryota</taxon>
        <taxon>Fungi</taxon>
        <taxon>Dikarya</taxon>
        <taxon>Ascomycota</taxon>
        <taxon>Pezizomycotina</taxon>
        <taxon>Eurotiomycetes</taxon>
        <taxon>Chaetothyriomycetidae</taxon>
        <taxon>Chaetothyriales</taxon>
        <taxon>Herpotrichiellaceae</taxon>
        <taxon>Exophiala</taxon>
    </lineage>
</organism>
<dbReference type="Gene3D" id="2.40.70.10">
    <property type="entry name" value="Acid Proteases"/>
    <property type="match status" value="1"/>
</dbReference>
<keyword evidence="3" id="KW-1185">Reference proteome</keyword>
<name>A0A0D2DD39_9EURO</name>
<evidence type="ECO:0000256" key="1">
    <source>
        <dbReference type="SAM" id="MobiDB-lite"/>
    </source>
</evidence>
<accession>A0A0D2DD39</accession>
<evidence type="ECO:0000313" key="2">
    <source>
        <dbReference type="EMBL" id="KIW60227.1"/>
    </source>
</evidence>
<evidence type="ECO:0000313" key="3">
    <source>
        <dbReference type="Proteomes" id="UP000054342"/>
    </source>
</evidence>
<protein>
    <submittedName>
        <fullName evidence="2">Uncharacterized protein</fullName>
    </submittedName>
</protein>